<name>A0ABQ6N8C4_9STRA</name>
<dbReference type="PANTHER" id="PTHR45671">
    <property type="entry name" value="SOLUTE CARRIER FAMILY 25 (MITOCHONDRIAL CARRIER PHOSPHATE CARRIER), MEMBER 3, LIKE-RELATED-RELATED"/>
    <property type="match status" value="1"/>
</dbReference>
<evidence type="ECO:0000256" key="4">
    <source>
        <dbReference type="ARBA" id="ARBA00022692"/>
    </source>
</evidence>
<keyword evidence="13" id="KW-1185">Reference proteome</keyword>
<keyword evidence="8" id="KW-0496">Mitochondrion</keyword>
<evidence type="ECO:0000256" key="9">
    <source>
        <dbReference type="ARBA" id="ARBA00023136"/>
    </source>
</evidence>
<evidence type="ECO:0000256" key="5">
    <source>
        <dbReference type="ARBA" id="ARBA00022737"/>
    </source>
</evidence>
<comment type="subcellular location">
    <subcellularLocation>
        <location evidence="1">Mitochondrion inner membrane</location>
        <topology evidence="1">Multi-pass membrane protein</topology>
    </subcellularLocation>
</comment>
<evidence type="ECO:0000256" key="10">
    <source>
        <dbReference type="PROSITE-ProRule" id="PRU00282"/>
    </source>
</evidence>
<sequence>SVSHSASVPLDVIKTRQQTDPSLASQNPLLCALAIASDDGPSTLLAGLVPTLSGYFVQGSIKYGLFAAFKPAFLDSSLPHLPALALAAASAELIASTFLTPFEVFRISSVTDPSFSLRSLTPASAFSPLLPNLLKMIPYTALQLSTYELLRTDPSLHLPALLCASVAGVVSSLGSQPGDALLTRAALAPPGSDLLQSAFSLGPQGLFEGTV</sequence>
<feature type="non-terminal residue" evidence="12">
    <location>
        <position position="1"/>
    </location>
</feature>
<dbReference type="Proteomes" id="UP001165060">
    <property type="component" value="Unassembled WGS sequence"/>
</dbReference>
<evidence type="ECO:0000256" key="3">
    <source>
        <dbReference type="ARBA" id="ARBA00022448"/>
    </source>
</evidence>
<evidence type="ECO:0000256" key="2">
    <source>
        <dbReference type="ARBA" id="ARBA00006375"/>
    </source>
</evidence>
<keyword evidence="6" id="KW-0999">Mitochondrion inner membrane</keyword>
<feature type="repeat" description="Solcar" evidence="10">
    <location>
        <begin position="1"/>
        <end position="72"/>
    </location>
</feature>
<keyword evidence="4 10" id="KW-0812">Transmembrane</keyword>
<reference evidence="12 13" key="1">
    <citation type="journal article" date="2023" name="Commun. Biol.">
        <title>Genome analysis of Parmales, the sister group of diatoms, reveals the evolutionary specialization of diatoms from phago-mixotrophs to photoautotrophs.</title>
        <authorList>
            <person name="Ban H."/>
            <person name="Sato S."/>
            <person name="Yoshikawa S."/>
            <person name="Yamada K."/>
            <person name="Nakamura Y."/>
            <person name="Ichinomiya M."/>
            <person name="Sato N."/>
            <person name="Blanc-Mathieu R."/>
            <person name="Endo H."/>
            <person name="Kuwata A."/>
            <person name="Ogata H."/>
        </authorList>
    </citation>
    <scope>NUCLEOTIDE SEQUENCE [LARGE SCALE GENOMIC DNA]</scope>
</reference>
<keyword evidence="7" id="KW-1133">Transmembrane helix</keyword>
<dbReference type="EMBL" id="BRYB01002281">
    <property type="protein sequence ID" value="GMI42390.1"/>
    <property type="molecule type" value="Genomic_DNA"/>
</dbReference>
<accession>A0ABQ6N8C4</accession>
<comment type="caution">
    <text evidence="12">The sequence shown here is derived from an EMBL/GenBank/DDBJ whole genome shotgun (WGS) entry which is preliminary data.</text>
</comment>
<dbReference type="InterPro" id="IPR018108">
    <property type="entry name" value="MCP_transmembrane"/>
</dbReference>
<dbReference type="Pfam" id="PF00153">
    <property type="entry name" value="Mito_carr"/>
    <property type="match status" value="1"/>
</dbReference>
<keyword evidence="3 11" id="KW-0813">Transport</keyword>
<evidence type="ECO:0000313" key="12">
    <source>
        <dbReference type="EMBL" id="GMI42390.1"/>
    </source>
</evidence>
<evidence type="ECO:0000256" key="1">
    <source>
        <dbReference type="ARBA" id="ARBA00004448"/>
    </source>
</evidence>
<evidence type="ECO:0000256" key="11">
    <source>
        <dbReference type="RuleBase" id="RU000488"/>
    </source>
</evidence>
<evidence type="ECO:0000256" key="6">
    <source>
        <dbReference type="ARBA" id="ARBA00022792"/>
    </source>
</evidence>
<proteinExistence type="inferred from homology"/>
<protein>
    <submittedName>
        <fullName evidence="12">Uncharacterized protein</fullName>
    </submittedName>
</protein>
<dbReference type="InterPro" id="IPR023395">
    <property type="entry name" value="MCP_dom_sf"/>
</dbReference>
<dbReference type="PROSITE" id="PS50920">
    <property type="entry name" value="SOLCAR"/>
    <property type="match status" value="1"/>
</dbReference>
<keyword evidence="9 10" id="KW-0472">Membrane</keyword>
<organism evidence="12 13">
    <name type="scientific">Tetraparma gracilis</name>
    <dbReference type="NCBI Taxonomy" id="2962635"/>
    <lineage>
        <taxon>Eukaryota</taxon>
        <taxon>Sar</taxon>
        <taxon>Stramenopiles</taxon>
        <taxon>Ochrophyta</taxon>
        <taxon>Bolidophyceae</taxon>
        <taxon>Parmales</taxon>
        <taxon>Triparmaceae</taxon>
        <taxon>Tetraparma</taxon>
    </lineage>
</organism>
<evidence type="ECO:0000313" key="13">
    <source>
        <dbReference type="Proteomes" id="UP001165060"/>
    </source>
</evidence>
<dbReference type="PANTHER" id="PTHR45671:SF12">
    <property type="entry name" value="MITOCHONDRIAL PHOSPHATE CARRIER PROTEIN"/>
    <property type="match status" value="1"/>
</dbReference>
<comment type="similarity">
    <text evidence="2 11">Belongs to the mitochondrial carrier (TC 2.A.29) family.</text>
</comment>
<evidence type="ECO:0000256" key="7">
    <source>
        <dbReference type="ARBA" id="ARBA00022989"/>
    </source>
</evidence>
<gene>
    <name evidence="12" type="ORF">TeGR_g10965</name>
</gene>
<keyword evidence="5" id="KW-0677">Repeat</keyword>
<dbReference type="Gene3D" id="1.50.40.10">
    <property type="entry name" value="Mitochondrial carrier domain"/>
    <property type="match status" value="2"/>
</dbReference>
<dbReference type="SUPFAM" id="SSF103506">
    <property type="entry name" value="Mitochondrial carrier"/>
    <property type="match status" value="1"/>
</dbReference>
<evidence type="ECO:0000256" key="8">
    <source>
        <dbReference type="ARBA" id="ARBA00023128"/>
    </source>
</evidence>
<dbReference type="InterPro" id="IPR044677">
    <property type="entry name" value="SLC25A3/Pic2/Mir1-like"/>
</dbReference>